<accession>A0A369JEP4</accession>
<proteinExistence type="predicted"/>
<reference evidence="1" key="1">
    <citation type="submission" date="2018-04" db="EMBL/GenBank/DDBJ databases">
        <title>Whole genome sequencing of Hypsizygus marmoreus.</title>
        <authorList>
            <person name="Choi I.-G."/>
            <person name="Min B."/>
            <person name="Kim J.-G."/>
            <person name="Kim S."/>
            <person name="Oh Y.-L."/>
            <person name="Kong W.-S."/>
            <person name="Park H."/>
            <person name="Jeong J."/>
            <person name="Song E.-S."/>
        </authorList>
    </citation>
    <scope>NUCLEOTIDE SEQUENCE [LARGE SCALE GENOMIC DNA]</scope>
    <source>
        <strain evidence="1">51987-8</strain>
    </source>
</reference>
<name>A0A369JEP4_HYPMA</name>
<keyword evidence="2" id="KW-1185">Reference proteome</keyword>
<evidence type="ECO:0000313" key="1">
    <source>
        <dbReference type="EMBL" id="RDB18875.1"/>
    </source>
</evidence>
<comment type="caution">
    <text evidence="1">The sequence shown here is derived from an EMBL/GenBank/DDBJ whole genome shotgun (WGS) entry which is preliminary data.</text>
</comment>
<protein>
    <submittedName>
        <fullName evidence="1">Uncharacterized protein</fullName>
    </submittedName>
</protein>
<dbReference type="Proteomes" id="UP000076154">
    <property type="component" value="Unassembled WGS sequence"/>
</dbReference>
<evidence type="ECO:0000313" key="2">
    <source>
        <dbReference type="Proteomes" id="UP000076154"/>
    </source>
</evidence>
<organism evidence="1 2">
    <name type="scientific">Hypsizygus marmoreus</name>
    <name type="common">White beech mushroom</name>
    <name type="synonym">Agaricus marmoreus</name>
    <dbReference type="NCBI Taxonomy" id="39966"/>
    <lineage>
        <taxon>Eukaryota</taxon>
        <taxon>Fungi</taxon>
        <taxon>Dikarya</taxon>
        <taxon>Basidiomycota</taxon>
        <taxon>Agaricomycotina</taxon>
        <taxon>Agaricomycetes</taxon>
        <taxon>Agaricomycetidae</taxon>
        <taxon>Agaricales</taxon>
        <taxon>Tricholomatineae</taxon>
        <taxon>Lyophyllaceae</taxon>
        <taxon>Hypsizygus</taxon>
    </lineage>
</organism>
<dbReference type="AlphaFoldDB" id="A0A369JEP4"/>
<dbReference type="InParanoid" id="A0A369JEP4"/>
<gene>
    <name evidence="1" type="ORF">Hypma_014485</name>
</gene>
<sequence length="170" mass="19243">MKFYIPTCPNPTARRACPDTQSRSIAPPLREVAGARPGYQQFRGARGVVIRNPKIPLAWKFSFKLKNECCNKKAGIVYDHEFPLNKRITQECILLVLVLEICGSERQKTAINSSDCMELKGSIRRDRLWRSLDASKAFPVAGRQAAYSGYSRFIAGILFRRLHSASRLLQ</sequence>
<dbReference type="EMBL" id="LUEZ02000087">
    <property type="protein sequence ID" value="RDB18875.1"/>
    <property type="molecule type" value="Genomic_DNA"/>
</dbReference>